<comment type="caution">
    <text evidence="4">The sequence shown here is derived from an EMBL/GenBank/DDBJ whole genome shotgun (WGS) entry which is preliminary data.</text>
</comment>
<reference evidence="5" key="1">
    <citation type="journal article" date="2019" name="Int. J. Syst. Evol. Microbiol.">
        <title>The Global Catalogue of Microorganisms (GCM) 10K type strain sequencing project: providing services to taxonomists for standard genome sequencing and annotation.</title>
        <authorList>
            <consortium name="The Broad Institute Genomics Platform"/>
            <consortium name="The Broad Institute Genome Sequencing Center for Infectious Disease"/>
            <person name="Wu L."/>
            <person name="Ma J."/>
        </authorList>
    </citation>
    <scope>NUCLEOTIDE SEQUENCE [LARGE SCALE GENOMIC DNA]</scope>
    <source>
        <strain evidence="5">KLKA75</strain>
    </source>
</reference>
<evidence type="ECO:0000313" key="5">
    <source>
        <dbReference type="Proteomes" id="UP001595872"/>
    </source>
</evidence>
<dbReference type="PANTHER" id="PTHR24348">
    <property type="entry name" value="SERINE/THREONINE-PROTEIN KINASE UNC-51-RELATED"/>
    <property type="match status" value="1"/>
</dbReference>
<organism evidence="4 5">
    <name type="scientific">Actinomadura gamaensis</name>
    <dbReference type="NCBI Taxonomy" id="1763541"/>
    <lineage>
        <taxon>Bacteria</taxon>
        <taxon>Bacillati</taxon>
        <taxon>Actinomycetota</taxon>
        <taxon>Actinomycetes</taxon>
        <taxon>Streptosporangiales</taxon>
        <taxon>Thermomonosporaceae</taxon>
        <taxon>Actinomadura</taxon>
    </lineage>
</organism>
<dbReference type="InterPro" id="IPR008271">
    <property type="entry name" value="Ser/Thr_kinase_AS"/>
</dbReference>
<keyword evidence="5" id="KW-1185">Reference proteome</keyword>
<dbReference type="Proteomes" id="UP001595872">
    <property type="component" value="Unassembled WGS sequence"/>
</dbReference>
<feature type="region of interest" description="Disordered" evidence="1">
    <location>
        <begin position="735"/>
        <end position="777"/>
    </location>
</feature>
<dbReference type="EMBL" id="JBHSIT010000008">
    <property type="protein sequence ID" value="MFC4911168.1"/>
    <property type="molecule type" value="Genomic_DNA"/>
</dbReference>
<feature type="domain" description="Protein kinase" evidence="3">
    <location>
        <begin position="12"/>
        <end position="252"/>
    </location>
</feature>
<dbReference type="Gene3D" id="1.10.510.10">
    <property type="entry name" value="Transferase(Phosphotransferase) domain 1"/>
    <property type="match status" value="1"/>
</dbReference>
<keyword evidence="2" id="KW-0472">Membrane</keyword>
<keyword evidence="2" id="KW-0812">Transmembrane</keyword>
<dbReference type="PROSITE" id="PS00108">
    <property type="entry name" value="PROTEIN_KINASE_ST"/>
    <property type="match status" value="1"/>
</dbReference>
<protein>
    <submittedName>
        <fullName evidence="4">Protein kinase</fullName>
    </submittedName>
</protein>
<dbReference type="PROSITE" id="PS50011">
    <property type="entry name" value="PROTEIN_KINASE_DOM"/>
    <property type="match status" value="1"/>
</dbReference>
<dbReference type="InterPro" id="IPR011009">
    <property type="entry name" value="Kinase-like_dom_sf"/>
</dbReference>
<dbReference type="SMART" id="SM00220">
    <property type="entry name" value="S_TKc"/>
    <property type="match status" value="1"/>
</dbReference>
<name>A0ABV9U6L4_9ACTN</name>
<dbReference type="SUPFAM" id="SSF56112">
    <property type="entry name" value="Protein kinase-like (PK-like)"/>
    <property type="match status" value="1"/>
</dbReference>
<dbReference type="InterPro" id="IPR000719">
    <property type="entry name" value="Prot_kinase_dom"/>
</dbReference>
<accession>A0ABV9U6L4</accession>
<dbReference type="CDD" id="cd14014">
    <property type="entry name" value="STKc_PknB_like"/>
    <property type="match status" value="1"/>
</dbReference>
<proteinExistence type="predicted"/>
<dbReference type="Pfam" id="PF00069">
    <property type="entry name" value="Pkinase"/>
    <property type="match status" value="1"/>
</dbReference>
<evidence type="ECO:0000259" key="3">
    <source>
        <dbReference type="PROSITE" id="PS50011"/>
    </source>
</evidence>
<gene>
    <name evidence="4" type="ORF">ACFPCY_27930</name>
</gene>
<dbReference type="RefSeq" id="WP_378259812.1">
    <property type="nucleotide sequence ID" value="NZ_JBHSIT010000008.1"/>
</dbReference>
<feature type="transmembrane region" description="Helical" evidence="2">
    <location>
        <begin position="581"/>
        <end position="600"/>
    </location>
</feature>
<keyword evidence="4" id="KW-0808">Transferase</keyword>
<feature type="transmembrane region" description="Helical" evidence="2">
    <location>
        <begin position="680"/>
        <end position="701"/>
    </location>
</feature>
<keyword evidence="2" id="KW-1133">Transmembrane helix</keyword>
<feature type="transmembrane region" description="Helical" evidence="2">
    <location>
        <begin position="707"/>
        <end position="726"/>
    </location>
</feature>
<dbReference type="InterPro" id="IPR045269">
    <property type="entry name" value="Atg1-like"/>
</dbReference>
<feature type="transmembrane region" description="Helical" evidence="2">
    <location>
        <begin position="612"/>
        <end position="636"/>
    </location>
</feature>
<dbReference type="GO" id="GO:0016301">
    <property type="term" value="F:kinase activity"/>
    <property type="evidence" value="ECO:0007669"/>
    <property type="project" value="UniProtKB-KW"/>
</dbReference>
<keyword evidence="4" id="KW-0418">Kinase</keyword>
<evidence type="ECO:0000256" key="1">
    <source>
        <dbReference type="SAM" id="MobiDB-lite"/>
    </source>
</evidence>
<sequence>MRLPEELGERFAVVAELPVQGAESDLLLVRDGGGRELVMKVFRRGYHADRDVWAKLPSLGSPHVVRILETGSAGGRDYEVSEYAEHGNLRTLMDGPLDAGTVGEVVGQLAEGIKALHDAGIVHRDLKPENILVTAREPVATAITDFGLSRVLEQSVVFASSSRTLAYAAPESLSGQVSPARDWWSLGMIVREMATGRPPFLGLSETAVVDHLATRPMPVDDVADPRLRLLVRGLLTRDPRRRWSYAQVSAWLGGESPEVVEDAAAASGAVPGGPGAAPGGAGLPFDGRRFTDRRELARALVERWDRAAVYLFGRGESGEAWRALRDWLAEIPDDSRIELVDRYLTSPDLTADAKLLHLVRWLDPDLPPHYLGRRVLPEDLPGLAALASEPGHPDHRTACLLGKSLWDERLLGVLAGFEGAHELARVDDQWRRHVAAWNELGRWLRSQDALPLSAKARLPETGAAETPVAGQVPPDEPPVVLLTLLALAARPAETASALKRAVARRYGEDVPWFAWLVDGAADDDPLRLLAVVRTQPEAAAEAQARLRDRRTEEIRAEEIRRHWDERERLRLEKRDASVRRAVGWSLPILAFWLAGSWVIAQLSGGGTKLGPSGWFVMLGVVAVLAWAVQCAAEVFVARAQGGEYLPHGPWALLSRALSASGRGMNKVGQVMRGTPGKRSFVPFALVFGVMFALLLIALAAATPAGGLLWMLVMPAAAVAHAVAAGIRLHRWRTARAPADPTRGPADPTSGPADPTSGPADPAGGPETHGPLFDGRTP</sequence>
<evidence type="ECO:0000313" key="4">
    <source>
        <dbReference type="EMBL" id="MFC4911168.1"/>
    </source>
</evidence>
<evidence type="ECO:0000256" key="2">
    <source>
        <dbReference type="SAM" id="Phobius"/>
    </source>
</evidence>